<dbReference type="Proteomes" id="UP000192674">
    <property type="component" value="Unassembled WGS sequence"/>
</dbReference>
<keyword evidence="2" id="KW-1185">Reference proteome</keyword>
<name>A0A1W2E7N7_KIBAR</name>
<evidence type="ECO:0000313" key="1">
    <source>
        <dbReference type="EMBL" id="SMD05452.1"/>
    </source>
</evidence>
<dbReference type="Pfam" id="PF04250">
    <property type="entry name" value="DUF429"/>
    <property type="match status" value="1"/>
</dbReference>
<organism evidence="1 2">
    <name type="scientific">Kibdelosporangium aridum</name>
    <dbReference type="NCBI Taxonomy" id="2030"/>
    <lineage>
        <taxon>Bacteria</taxon>
        <taxon>Bacillati</taxon>
        <taxon>Actinomycetota</taxon>
        <taxon>Actinomycetes</taxon>
        <taxon>Pseudonocardiales</taxon>
        <taxon>Pseudonocardiaceae</taxon>
        <taxon>Kibdelosporangium</taxon>
    </lineage>
</organism>
<reference evidence="1 2" key="1">
    <citation type="submission" date="2017-04" db="EMBL/GenBank/DDBJ databases">
        <authorList>
            <person name="Afonso C.L."/>
            <person name="Miller P.J."/>
            <person name="Scott M.A."/>
            <person name="Spackman E."/>
            <person name="Goraichik I."/>
            <person name="Dimitrov K.M."/>
            <person name="Suarez D.L."/>
            <person name="Swayne D.E."/>
        </authorList>
    </citation>
    <scope>NUCLEOTIDE SEQUENCE [LARGE SCALE GENOMIC DNA]</scope>
    <source>
        <strain evidence="1 2">DSM 43828</strain>
    </source>
</reference>
<accession>A0A1W2E7N7</accession>
<dbReference type="EMBL" id="FWXV01000003">
    <property type="protein sequence ID" value="SMD05452.1"/>
    <property type="molecule type" value="Genomic_DNA"/>
</dbReference>
<proteinExistence type="predicted"/>
<gene>
    <name evidence="1" type="ORF">SAMN05661093_03959</name>
</gene>
<dbReference type="AlphaFoldDB" id="A0A1W2E7N7"/>
<evidence type="ECO:0000313" key="2">
    <source>
        <dbReference type="Proteomes" id="UP000192674"/>
    </source>
</evidence>
<dbReference type="InterPro" id="IPR007362">
    <property type="entry name" value="DUF429"/>
</dbReference>
<protein>
    <submittedName>
        <fullName evidence="1">Predicted nuclease (RNAse H fold)</fullName>
    </submittedName>
</protein>
<sequence length="228" mass="24544">MNHDRVMGVDACKAGWVGITVAAGQVDSHVAATIEELVALADGPLAVIAIDMPIGLPDRDQREADILARQQIGSLRSSVFMTPVRAVLDATDHLTASERNRQLTGEGISIQAFGLLHKLRQVDRWIRQRPCHVVEAHPEVSFALLAGAPLTARKHTWAGAHLRRRLLTDAGIPLDSDLGDAGRKAAVDDVLDAAICAWTAQRVARGQARSLPDPPQVFTDGLPCAIWS</sequence>